<dbReference type="Proteomes" id="UP000076925">
    <property type="component" value="Unassembled WGS sequence"/>
</dbReference>
<proteinExistence type="predicted"/>
<accession>A0A139XDK7</accession>
<evidence type="ECO:0000313" key="2">
    <source>
        <dbReference type="Proteomes" id="UP000076925"/>
    </source>
</evidence>
<sequence length="285" mass="31702">MNLGNKSPVKVDVSNKSQVNGDAMSSTKDMFQNLWNAKVVLATAVLALFVRLGYGSDSASPPGLASTYDISSNTDDYIGRTVTIISKPFEKVSSSSFTVSDSRFMSGEPFVVVNATGVPFDLPKNKDVKVQVTGQVRNLDIPQIERDYQLNLQDEYYKDHVNKPAIIAQEIIQAPTPGQITSKPTRFYGKTLAVRAEVDNVQSPALFTLDENYVIGAEDLLVFLKPEPQEEIKKAQTVMVMGELRPFNVNEIERAYNVRWDEKVKTQLDADYRNKPVLVADAIYP</sequence>
<dbReference type="RefSeq" id="WP_033336685.1">
    <property type="nucleotide sequence ID" value="NZ_KQ976354.1"/>
</dbReference>
<gene>
    <name evidence="1" type="ORF">WA1_11505</name>
</gene>
<dbReference type="AlphaFoldDB" id="A0A139XDK7"/>
<name>A0A139XDK7_9CYAN</name>
<keyword evidence="2" id="KW-1185">Reference proteome</keyword>
<evidence type="ECO:0000313" key="1">
    <source>
        <dbReference type="EMBL" id="KYC42756.1"/>
    </source>
</evidence>
<dbReference type="EMBL" id="ANNX02000016">
    <property type="protein sequence ID" value="KYC42756.1"/>
    <property type="molecule type" value="Genomic_DNA"/>
</dbReference>
<comment type="caution">
    <text evidence="1">The sequence shown here is derived from an EMBL/GenBank/DDBJ whole genome shotgun (WGS) entry which is preliminary data.</text>
</comment>
<organism evidence="1 2">
    <name type="scientific">Scytonema hofmannii PCC 7110</name>
    <dbReference type="NCBI Taxonomy" id="128403"/>
    <lineage>
        <taxon>Bacteria</taxon>
        <taxon>Bacillati</taxon>
        <taxon>Cyanobacteriota</taxon>
        <taxon>Cyanophyceae</taxon>
        <taxon>Nostocales</taxon>
        <taxon>Scytonemataceae</taxon>
        <taxon>Scytonema</taxon>
    </lineage>
</organism>
<protein>
    <submittedName>
        <fullName evidence="1">Uncharacterized protein</fullName>
    </submittedName>
</protein>
<reference evidence="1 2" key="1">
    <citation type="journal article" date="2013" name="Genome Biol. Evol.">
        <title>Genomes of Stigonematalean cyanobacteria (subsection V) and the evolution of oxygenic photosynthesis from prokaryotes to plastids.</title>
        <authorList>
            <person name="Dagan T."/>
            <person name="Roettger M."/>
            <person name="Stucken K."/>
            <person name="Landan G."/>
            <person name="Koch R."/>
            <person name="Major P."/>
            <person name="Gould S.B."/>
            <person name="Goremykin V.V."/>
            <person name="Rippka R."/>
            <person name="Tandeau de Marsac N."/>
            <person name="Gugger M."/>
            <person name="Lockhart P.J."/>
            <person name="Allen J.F."/>
            <person name="Brune I."/>
            <person name="Maus I."/>
            <person name="Puhler A."/>
            <person name="Martin W.F."/>
        </authorList>
    </citation>
    <scope>NUCLEOTIDE SEQUENCE [LARGE SCALE GENOMIC DNA]</scope>
    <source>
        <strain evidence="1 2">PCC 7110</strain>
    </source>
</reference>